<protein>
    <submittedName>
        <fullName evidence="1">Uncharacterized protein</fullName>
    </submittedName>
</protein>
<evidence type="ECO:0000313" key="2">
    <source>
        <dbReference type="Proteomes" id="UP000271098"/>
    </source>
</evidence>
<name>A0A3P7LMI8_9BILA</name>
<dbReference type="Proteomes" id="UP000271098">
    <property type="component" value="Unassembled WGS sequence"/>
</dbReference>
<accession>A0A3P7LMI8</accession>
<evidence type="ECO:0000313" key="1">
    <source>
        <dbReference type="EMBL" id="VDN17984.1"/>
    </source>
</evidence>
<organism evidence="1 2">
    <name type="scientific">Gongylonema pulchrum</name>
    <dbReference type="NCBI Taxonomy" id="637853"/>
    <lineage>
        <taxon>Eukaryota</taxon>
        <taxon>Metazoa</taxon>
        <taxon>Ecdysozoa</taxon>
        <taxon>Nematoda</taxon>
        <taxon>Chromadorea</taxon>
        <taxon>Rhabditida</taxon>
        <taxon>Spirurina</taxon>
        <taxon>Spiruromorpha</taxon>
        <taxon>Spiruroidea</taxon>
        <taxon>Gongylonematidae</taxon>
        <taxon>Gongylonema</taxon>
    </lineage>
</organism>
<dbReference type="EMBL" id="UYRT01078186">
    <property type="protein sequence ID" value="VDN17984.1"/>
    <property type="molecule type" value="Genomic_DNA"/>
</dbReference>
<dbReference type="AlphaFoldDB" id="A0A3P7LMI8"/>
<proteinExistence type="predicted"/>
<keyword evidence="2" id="KW-1185">Reference proteome</keyword>
<reference evidence="1 2" key="1">
    <citation type="submission" date="2018-11" db="EMBL/GenBank/DDBJ databases">
        <authorList>
            <consortium name="Pathogen Informatics"/>
        </authorList>
    </citation>
    <scope>NUCLEOTIDE SEQUENCE [LARGE SCALE GENOMIC DNA]</scope>
</reference>
<sequence>MPARSGYFCSVSSIAAQPVGALSDRPPGIKSSIETVWETKAGWARHNTTYRLQKPRALQPVGSSFRPPLLSLLIRSTRSRKEGQASVEGDW</sequence>
<gene>
    <name evidence="1" type="ORF">GPUH_LOCUS10841</name>
</gene>